<proteinExistence type="predicted"/>
<name>A0ABS3NJN2_9GAMM</name>
<dbReference type="Proteomes" id="UP000664554">
    <property type="component" value="Unassembled WGS sequence"/>
</dbReference>
<dbReference type="EMBL" id="JAGBKM010000001">
    <property type="protein sequence ID" value="MBO1529617.1"/>
    <property type="molecule type" value="Genomic_DNA"/>
</dbReference>
<keyword evidence="2" id="KW-1185">Reference proteome</keyword>
<sequence length="87" mass="9522">MSLLAKLNNVLENQLDVLNSADLVGDELDEEIRRIKSINEVSKQIVSVNRLDLDAIEVDLEYGGERVDKGLLTVSGNKKGNNNGEGL</sequence>
<gene>
    <name evidence="1" type="ORF">J3492_00115</name>
</gene>
<evidence type="ECO:0000313" key="2">
    <source>
        <dbReference type="Proteomes" id="UP000664554"/>
    </source>
</evidence>
<dbReference type="RefSeq" id="WP_207988482.1">
    <property type="nucleotide sequence ID" value="NZ_JAGBKM010000001.1"/>
</dbReference>
<comment type="caution">
    <text evidence="1">The sequence shown here is derived from an EMBL/GenBank/DDBJ whole genome shotgun (WGS) entry which is preliminary data.</text>
</comment>
<reference evidence="1 2" key="1">
    <citation type="submission" date="2021-03" db="EMBL/GenBank/DDBJ databases">
        <authorList>
            <person name="Shang D.-D."/>
            <person name="Du Z.-J."/>
            <person name="Chen G.-J."/>
        </authorList>
    </citation>
    <scope>NUCLEOTIDE SEQUENCE [LARGE SCALE GENOMIC DNA]</scope>
    <source>
        <strain evidence="1 2">F1192</strain>
    </source>
</reference>
<organism evidence="1 2">
    <name type="scientific">Psychrobacter coccoides</name>
    <dbReference type="NCBI Taxonomy" id="2818440"/>
    <lineage>
        <taxon>Bacteria</taxon>
        <taxon>Pseudomonadati</taxon>
        <taxon>Pseudomonadota</taxon>
        <taxon>Gammaproteobacteria</taxon>
        <taxon>Moraxellales</taxon>
        <taxon>Moraxellaceae</taxon>
        <taxon>Psychrobacter</taxon>
    </lineage>
</organism>
<evidence type="ECO:0000313" key="1">
    <source>
        <dbReference type="EMBL" id="MBO1529617.1"/>
    </source>
</evidence>
<accession>A0ABS3NJN2</accession>
<protein>
    <submittedName>
        <fullName evidence="1">Uncharacterized protein</fullName>
    </submittedName>
</protein>